<keyword evidence="1" id="KW-1133">Transmembrane helix</keyword>
<keyword evidence="3" id="KW-0223">Dioxygenase</keyword>
<dbReference type="Proteomes" id="UP000183788">
    <property type="component" value="Unassembled WGS sequence"/>
</dbReference>
<gene>
    <name evidence="3" type="ORF">SAMN05661012_06546</name>
</gene>
<keyword evidence="1" id="KW-0472">Membrane</keyword>
<dbReference type="PANTHER" id="PTHR31212:SF4">
    <property type="entry name" value="ALPHA-KETOGLUTARATE-DEPENDENT DIOXYGENASE ALKB HOMOLOG 3"/>
    <property type="match status" value="1"/>
</dbReference>
<accession>A0A1K1T0H4</accession>
<keyword evidence="3" id="KW-0560">Oxidoreductase</keyword>
<dbReference type="InterPro" id="IPR032854">
    <property type="entry name" value="ALKBH3"/>
</dbReference>
<evidence type="ECO:0000313" key="3">
    <source>
        <dbReference type="EMBL" id="SFW90059.1"/>
    </source>
</evidence>
<dbReference type="EMBL" id="FPIZ01000045">
    <property type="protein sequence ID" value="SFW90059.1"/>
    <property type="molecule type" value="Genomic_DNA"/>
</dbReference>
<dbReference type="PROSITE" id="PS51471">
    <property type="entry name" value="FE2OG_OXY"/>
    <property type="match status" value="1"/>
</dbReference>
<feature type="domain" description="Fe2OG dioxygenase" evidence="2">
    <location>
        <begin position="134"/>
        <end position="233"/>
    </location>
</feature>
<dbReference type="InterPro" id="IPR005123">
    <property type="entry name" value="Oxoglu/Fe-dep_dioxygenase_dom"/>
</dbReference>
<evidence type="ECO:0000256" key="1">
    <source>
        <dbReference type="SAM" id="Phobius"/>
    </source>
</evidence>
<dbReference type="Pfam" id="PF13532">
    <property type="entry name" value="2OG-FeII_Oxy_2"/>
    <property type="match status" value="1"/>
</dbReference>
<dbReference type="AlphaFoldDB" id="A0A1K1T0H4"/>
<keyword evidence="1" id="KW-0812">Transmembrane</keyword>
<proteinExistence type="predicted"/>
<sequence length="239" mass="28346">MIFIKHYSRIYFPYDRCPKYKGNNSLLIFLVFLYTMLLFDDNELFDEGKIRYVNYELPDTNLELREQFFSRKESDRYYQLLKENTPWKQHNRKMYDKVLPDPRLIAYYGGDNGLEWTGELLDIKTKVEVACGLHFNRVLLNYYRDGNDSVAWHSDTLPADGRHHPIASVTFGETRLFKVRHKTRKDILPLDIPLTHGSFLLMGESMQDHYEHHVPKTSRKIGARINLTFRISDTVKAVY</sequence>
<dbReference type="Gene3D" id="2.60.120.590">
    <property type="entry name" value="Alpha-ketoglutarate-dependent dioxygenase AlkB-like"/>
    <property type="match status" value="1"/>
</dbReference>
<evidence type="ECO:0000259" key="2">
    <source>
        <dbReference type="PROSITE" id="PS51471"/>
    </source>
</evidence>
<protein>
    <submittedName>
        <fullName evidence="3">Alkylated DNA repair dioxygenase AlkB</fullName>
    </submittedName>
</protein>
<dbReference type="GO" id="GO:0006307">
    <property type="term" value="P:DNA alkylation repair"/>
    <property type="evidence" value="ECO:0007669"/>
    <property type="project" value="InterPro"/>
</dbReference>
<dbReference type="InterPro" id="IPR027450">
    <property type="entry name" value="AlkB-like"/>
</dbReference>
<reference evidence="3 4" key="1">
    <citation type="submission" date="2016-11" db="EMBL/GenBank/DDBJ databases">
        <authorList>
            <person name="Jaros S."/>
            <person name="Januszkiewicz K."/>
            <person name="Wedrychowicz H."/>
        </authorList>
    </citation>
    <scope>NUCLEOTIDE SEQUENCE [LARGE SCALE GENOMIC DNA]</scope>
    <source>
        <strain evidence="3 4">DSM 784</strain>
    </source>
</reference>
<evidence type="ECO:0000313" key="4">
    <source>
        <dbReference type="Proteomes" id="UP000183788"/>
    </source>
</evidence>
<name>A0A1K1T0H4_9BACT</name>
<dbReference type="GO" id="GO:0051213">
    <property type="term" value="F:dioxygenase activity"/>
    <property type="evidence" value="ECO:0007669"/>
    <property type="project" value="UniProtKB-KW"/>
</dbReference>
<dbReference type="InterPro" id="IPR037151">
    <property type="entry name" value="AlkB-like_sf"/>
</dbReference>
<dbReference type="PANTHER" id="PTHR31212">
    <property type="entry name" value="ALPHA-KETOGLUTARATE-DEPENDENT DIOXYGENASE ALKB HOMOLOG 3"/>
    <property type="match status" value="1"/>
</dbReference>
<organism evidence="3 4">
    <name type="scientific">Chitinophaga sancti</name>
    <dbReference type="NCBI Taxonomy" id="1004"/>
    <lineage>
        <taxon>Bacteria</taxon>
        <taxon>Pseudomonadati</taxon>
        <taxon>Bacteroidota</taxon>
        <taxon>Chitinophagia</taxon>
        <taxon>Chitinophagales</taxon>
        <taxon>Chitinophagaceae</taxon>
        <taxon>Chitinophaga</taxon>
    </lineage>
</organism>
<feature type="transmembrane region" description="Helical" evidence="1">
    <location>
        <begin position="21"/>
        <end position="39"/>
    </location>
</feature>
<dbReference type="STRING" id="1004.SAMN05661012_06546"/>
<dbReference type="SUPFAM" id="SSF51197">
    <property type="entry name" value="Clavaminate synthase-like"/>
    <property type="match status" value="1"/>
</dbReference>